<organism evidence="1">
    <name type="scientific">uncultured Desulfovibrio sp</name>
    <dbReference type="NCBI Taxonomy" id="167968"/>
    <lineage>
        <taxon>Bacteria</taxon>
        <taxon>Pseudomonadati</taxon>
        <taxon>Thermodesulfobacteriota</taxon>
        <taxon>Desulfovibrionia</taxon>
        <taxon>Desulfovibrionales</taxon>
        <taxon>Desulfovibrionaceae</taxon>
        <taxon>Desulfovibrio</taxon>
        <taxon>environmental samples</taxon>
    </lineage>
</organism>
<evidence type="ECO:0000313" key="1">
    <source>
        <dbReference type="EMBL" id="SCM70242.1"/>
    </source>
</evidence>
<dbReference type="EMBL" id="FMJC01000001">
    <property type="protein sequence ID" value="SCM70242.1"/>
    <property type="molecule type" value="Genomic_DNA"/>
</dbReference>
<sequence length="52" mass="5848">MLESSGAYGGIFALDLYPADGIDFFGCTRLRVRFTVILNNTESMAEKKYEHV</sequence>
<reference evidence="1" key="1">
    <citation type="submission" date="2016-08" db="EMBL/GenBank/DDBJ databases">
        <authorList>
            <person name="Seilhamer J.J."/>
        </authorList>
    </citation>
    <scope>NUCLEOTIDE SEQUENCE</scope>
    <source>
        <strain evidence="1">86-1</strain>
    </source>
</reference>
<protein>
    <submittedName>
        <fullName evidence="1">Uncharacterized protein</fullName>
    </submittedName>
</protein>
<accession>A0A212KY83</accession>
<dbReference type="AlphaFoldDB" id="A0A212KY83"/>
<proteinExistence type="predicted"/>
<gene>
    <name evidence="1" type="ORF">KL86DES1_10282</name>
</gene>
<name>A0A212KY83_9BACT</name>